<comment type="caution">
    <text evidence="7">The sequence shown here is derived from an EMBL/GenBank/DDBJ whole genome shotgun (WGS) entry which is preliminary data.</text>
</comment>
<evidence type="ECO:0000256" key="3">
    <source>
        <dbReference type="ARBA" id="ARBA00022989"/>
    </source>
</evidence>
<feature type="transmembrane region" description="Helical" evidence="6">
    <location>
        <begin position="352"/>
        <end position="370"/>
    </location>
</feature>
<reference evidence="7" key="1">
    <citation type="submission" date="2021-08" db="EMBL/GenBank/DDBJ databases">
        <title>WGS assembly of Ceratopteris richardii.</title>
        <authorList>
            <person name="Marchant D.B."/>
            <person name="Chen G."/>
            <person name="Jenkins J."/>
            <person name="Shu S."/>
            <person name="Leebens-Mack J."/>
            <person name="Grimwood J."/>
            <person name="Schmutz J."/>
            <person name="Soltis P."/>
            <person name="Soltis D."/>
            <person name="Chen Z.-H."/>
        </authorList>
    </citation>
    <scope>NUCLEOTIDE SEQUENCE</scope>
    <source>
        <strain evidence="7">Whitten #5841</strain>
        <tissue evidence="7">Leaf</tissue>
    </source>
</reference>
<feature type="compositionally biased region" description="Basic and acidic residues" evidence="5">
    <location>
        <begin position="149"/>
        <end position="163"/>
    </location>
</feature>
<accession>A0A8T2QN51</accession>
<dbReference type="OrthoDB" id="8048523at2759"/>
<dbReference type="FunFam" id="1.20.1280.290:FF:000012">
    <property type="entry name" value="Vacuolar membrane PQ loop repeat protein"/>
    <property type="match status" value="1"/>
</dbReference>
<evidence type="ECO:0000313" key="8">
    <source>
        <dbReference type="Proteomes" id="UP000825935"/>
    </source>
</evidence>
<evidence type="ECO:0000256" key="2">
    <source>
        <dbReference type="ARBA" id="ARBA00022692"/>
    </source>
</evidence>
<organism evidence="7 8">
    <name type="scientific">Ceratopteris richardii</name>
    <name type="common">Triangle waterfern</name>
    <dbReference type="NCBI Taxonomy" id="49495"/>
    <lineage>
        <taxon>Eukaryota</taxon>
        <taxon>Viridiplantae</taxon>
        <taxon>Streptophyta</taxon>
        <taxon>Embryophyta</taxon>
        <taxon>Tracheophyta</taxon>
        <taxon>Polypodiopsida</taxon>
        <taxon>Polypodiidae</taxon>
        <taxon>Polypodiales</taxon>
        <taxon>Pteridineae</taxon>
        <taxon>Pteridaceae</taxon>
        <taxon>Parkerioideae</taxon>
        <taxon>Ceratopteris</taxon>
    </lineage>
</organism>
<evidence type="ECO:0000313" key="7">
    <source>
        <dbReference type="EMBL" id="KAH7285024.1"/>
    </source>
</evidence>
<dbReference type="Proteomes" id="UP000825935">
    <property type="component" value="Chromosome 33"/>
</dbReference>
<evidence type="ECO:0000256" key="1">
    <source>
        <dbReference type="ARBA" id="ARBA00004141"/>
    </source>
</evidence>
<keyword evidence="8" id="KW-1185">Reference proteome</keyword>
<dbReference type="PANTHER" id="PTHR16201:SF44">
    <property type="entry name" value="SEVEN TRANSMEMBRANE PROTEIN 1"/>
    <property type="match status" value="1"/>
</dbReference>
<feature type="transmembrane region" description="Helical" evidence="6">
    <location>
        <begin position="100"/>
        <end position="120"/>
    </location>
</feature>
<feature type="transmembrane region" description="Helical" evidence="6">
    <location>
        <begin position="382"/>
        <end position="405"/>
    </location>
</feature>
<dbReference type="InterPro" id="IPR051415">
    <property type="entry name" value="LAAT-1"/>
</dbReference>
<feature type="transmembrane region" description="Helical" evidence="6">
    <location>
        <begin position="311"/>
        <end position="332"/>
    </location>
</feature>
<dbReference type="EMBL" id="CM035438">
    <property type="protein sequence ID" value="KAH7285024.1"/>
    <property type="molecule type" value="Genomic_DNA"/>
</dbReference>
<evidence type="ECO:0008006" key="9">
    <source>
        <dbReference type="Google" id="ProtNLM"/>
    </source>
</evidence>
<evidence type="ECO:0000256" key="5">
    <source>
        <dbReference type="SAM" id="MobiDB-lite"/>
    </source>
</evidence>
<dbReference type="InterPro" id="IPR006603">
    <property type="entry name" value="PQ-loop_rpt"/>
</dbReference>
<feature type="region of interest" description="Disordered" evidence="5">
    <location>
        <begin position="137"/>
        <end position="163"/>
    </location>
</feature>
<dbReference type="AlphaFoldDB" id="A0A8T2QN51"/>
<dbReference type="PANTHER" id="PTHR16201">
    <property type="entry name" value="SEVEN TRANSMEMBRANE PROTEIN 1-RELATED"/>
    <property type="match status" value="1"/>
</dbReference>
<dbReference type="OMA" id="ISQCVYY"/>
<dbReference type="GO" id="GO:0098852">
    <property type="term" value="C:lytic vacuole membrane"/>
    <property type="evidence" value="ECO:0007669"/>
    <property type="project" value="UniProtKB-ARBA"/>
</dbReference>
<evidence type="ECO:0000256" key="6">
    <source>
        <dbReference type="SAM" id="Phobius"/>
    </source>
</evidence>
<feature type="transmembrane region" description="Helical" evidence="6">
    <location>
        <begin position="70"/>
        <end position="88"/>
    </location>
</feature>
<name>A0A8T2QN51_CERRI</name>
<gene>
    <name evidence="7" type="ORF">KP509_33G008100</name>
</gene>
<sequence length="425" mass="46433">MLAFSMDQSCGGRSTDGVCVEWVRRYLGDCVCSKRDAISFGVGLASVLCWGVAEVPQIVTNFRVGSTEGISVLFLITWVVGDAFNLIGCYLEPSTLPTQLYMALLYTLTTLILLGQVIYYDHYLKFHKTHIGSLTSASSRSLQRQPSKLHVDKSNDELEQKPTKAKELEQAVSQPILYSNPNSQERYYISARSLTSSHTPTSGSYLAACPRSSGGQASYPSLLHHHSVNVLPNSEPIPISLQTSKSVPVPAVASGSPRILRAVVSVGISIGGLNIGRSLMLAPCSNRLYGKSGSPRVFSQRKLLQLVHEEGGVAGGLGMWLGWMMAAIYMGGRLPQILLNIKRGSVEGLNPLMFTFALLGNATYVGSILIRSTEWQKIRSNMPWLVDAGVCVVLDFLILCQFIYYCHKIQRIAEKSSNGDYKSLA</sequence>
<dbReference type="SMART" id="SM00679">
    <property type="entry name" value="CTNS"/>
    <property type="match status" value="2"/>
</dbReference>
<dbReference type="Gene3D" id="1.20.1280.290">
    <property type="match status" value="2"/>
</dbReference>
<evidence type="ECO:0000256" key="4">
    <source>
        <dbReference type="ARBA" id="ARBA00023136"/>
    </source>
</evidence>
<keyword evidence="2 6" id="KW-0812">Transmembrane</keyword>
<dbReference type="Pfam" id="PF04193">
    <property type="entry name" value="PQ-loop"/>
    <property type="match status" value="2"/>
</dbReference>
<protein>
    <recommendedName>
        <fullName evidence="9">PQ-loop repeat family protein / transmembrane family protein</fullName>
    </recommendedName>
</protein>
<dbReference type="FunFam" id="1.20.1280.290:FF:000009">
    <property type="entry name" value="PQ loop repeat family protein"/>
    <property type="match status" value="1"/>
</dbReference>
<proteinExistence type="predicted"/>
<feature type="compositionally biased region" description="Polar residues" evidence="5">
    <location>
        <begin position="137"/>
        <end position="146"/>
    </location>
</feature>
<keyword evidence="3 6" id="KW-1133">Transmembrane helix</keyword>
<comment type="subcellular location">
    <subcellularLocation>
        <location evidence="1">Membrane</location>
        <topology evidence="1">Multi-pass membrane protein</topology>
    </subcellularLocation>
</comment>
<dbReference type="GO" id="GO:0015174">
    <property type="term" value="F:basic amino acid transmembrane transporter activity"/>
    <property type="evidence" value="ECO:0007669"/>
    <property type="project" value="UniProtKB-ARBA"/>
</dbReference>
<keyword evidence="4 6" id="KW-0472">Membrane</keyword>